<dbReference type="SUPFAM" id="SSF55785">
    <property type="entry name" value="PYP-like sensor domain (PAS domain)"/>
    <property type="match status" value="6"/>
</dbReference>
<dbReference type="InterPro" id="IPR000014">
    <property type="entry name" value="PAS"/>
</dbReference>
<evidence type="ECO:0000256" key="7">
    <source>
        <dbReference type="ARBA" id="ARBA00023163"/>
    </source>
</evidence>
<dbReference type="Pfam" id="PF08448">
    <property type="entry name" value="PAS_4"/>
    <property type="match status" value="1"/>
</dbReference>
<evidence type="ECO:0000256" key="1">
    <source>
        <dbReference type="ARBA" id="ARBA00000085"/>
    </source>
</evidence>
<keyword evidence="4" id="KW-0808">Transferase</keyword>
<feature type="domain" description="PAS" evidence="9">
    <location>
        <begin position="617"/>
        <end position="687"/>
    </location>
</feature>
<protein>
    <recommendedName>
        <fullName evidence="2">histidine kinase</fullName>
        <ecNumber evidence="2">2.7.13.3</ecNumber>
    </recommendedName>
</protein>
<comment type="catalytic activity">
    <reaction evidence="1">
        <text>ATP + protein L-histidine = ADP + protein N-phospho-L-histidine.</text>
        <dbReference type="EC" id="2.7.13.3"/>
    </reaction>
</comment>
<dbReference type="InterPro" id="IPR036388">
    <property type="entry name" value="WH-like_DNA-bd_sf"/>
</dbReference>
<dbReference type="NCBIfam" id="TIGR00229">
    <property type="entry name" value="sensory_box"/>
    <property type="match status" value="4"/>
</dbReference>
<accession>A0A2V2N4B7</accession>
<dbReference type="InterPro" id="IPR052162">
    <property type="entry name" value="Sensor_kinase/Photoreceptor"/>
</dbReference>
<reference evidence="11 12" key="1">
    <citation type="submission" date="2018-05" db="EMBL/GenBank/DDBJ databases">
        <title>Draft genome of Methanospirillum lacunae Ki8-1.</title>
        <authorList>
            <person name="Dueholm M.S."/>
            <person name="Nielsen P.H."/>
            <person name="Bakmann L.F."/>
            <person name="Otzen D.E."/>
        </authorList>
    </citation>
    <scope>NUCLEOTIDE SEQUENCE [LARGE SCALE GENOMIC DNA]</scope>
    <source>
        <strain evidence="11 12">Ki8-1</strain>
    </source>
</reference>
<feature type="domain" description="PAS" evidence="9">
    <location>
        <begin position="190"/>
        <end position="245"/>
    </location>
</feature>
<dbReference type="InterPro" id="IPR013655">
    <property type="entry name" value="PAS_fold_3"/>
</dbReference>
<dbReference type="Proteomes" id="UP000245657">
    <property type="component" value="Unassembled WGS sequence"/>
</dbReference>
<dbReference type="InterPro" id="IPR000700">
    <property type="entry name" value="PAS-assoc_C"/>
</dbReference>
<dbReference type="InterPro" id="IPR029016">
    <property type="entry name" value="GAF-like_dom_sf"/>
</dbReference>
<dbReference type="PROSITE" id="PS50113">
    <property type="entry name" value="PAC"/>
    <property type="match status" value="1"/>
</dbReference>
<evidence type="ECO:0000313" key="11">
    <source>
        <dbReference type="EMBL" id="PWR72596.1"/>
    </source>
</evidence>
<dbReference type="Pfam" id="PF08447">
    <property type="entry name" value="PAS_3"/>
    <property type="match status" value="1"/>
</dbReference>
<dbReference type="EC" id="2.7.13.3" evidence="2"/>
<dbReference type="SMART" id="SM00086">
    <property type="entry name" value="PAC"/>
    <property type="match status" value="3"/>
</dbReference>
<evidence type="ECO:0000259" key="10">
    <source>
        <dbReference type="PROSITE" id="PS50113"/>
    </source>
</evidence>
<dbReference type="InterPro" id="IPR036390">
    <property type="entry name" value="WH_DNA-bd_sf"/>
</dbReference>
<evidence type="ECO:0000256" key="4">
    <source>
        <dbReference type="ARBA" id="ARBA00022679"/>
    </source>
</evidence>
<feature type="coiled-coil region" evidence="8">
    <location>
        <begin position="302"/>
        <end position="343"/>
    </location>
</feature>
<dbReference type="Gene3D" id="3.30.450.40">
    <property type="match status" value="1"/>
</dbReference>
<dbReference type="InterPro" id="IPR013656">
    <property type="entry name" value="PAS_4"/>
</dbReference>
<evidence type="ECO:0000256" key="2">
    <source>
        <dbReference type="ARBA" id="ARBA00012438"/>
    </source>
</evidence>
<dbReference type="SMART" id="SM00091">
    <property type="entry name" value="PAS"/>
    <property type="match status" value="6"/>
</dbReference>
<dbReference type="AlphaFoldDB" id="A0A2V2N4B7"/>
<proteinExistence type="predicted"/>
<dbReference type="GeneID" id="97548724"/>
<dbReference type="Gene3D" id="1.10.10.10">
    <property type="entry name" value="Winged helix-like DNA-binding domain superfamily/Winged helix DNA-binding domain"/>
    <property type="match status" value="1"/>
</dbReference>
<dbReference type="OrthoDB" id="141807at2157"/>
<keyword evidence="3" id="KW-0597">Phosphoprotein</keyword>
<dbReference type="SUPFAM" id="SSF55781">
    <property type="entry name" value="GAF domain-like"/>
    <property type="match status" value="1"/>
</dbReference>
<dbReference type="PANTHER" id="PTHR43304">
    <property type="entry name" value="PHYTOCHROME-LIKE PROTEIN CPH1"/>
    <property type="match status" value="1"/>
</dbReference>
<sequence>MTSSTDILSSIIEILSQHQEGMQMKDLAEAVHLNRNAIAKYLGILHQKGQVDLRQIGKAKIFTVSRRFPFSVLSEINLDSVIGFDKNLHCIHANTACLKMIDCSLEEIINKPINGIMFPLFQHPSIVDIVNNGFSSIGQPVRISCKIKENLQIFEIRGIPVVFNNCVTGSAIIIKEITSITSAQDEIAHLKELYKAVTETQTEFIVHSLPDGTITYVNPAFASLIGLSQKMYIGKRYHLKILDDDIPLVREHFLSITSENPIKKIENRILTFSGDIRVVRWVNQGIFRDGVLYELHSYGIDITELKNLEERLQIKCDHYRNTIQKTTDEYQKINQDLLEEIERRKHVEEDLQKLQISLNYSSELIIWTDEKGIIISSNKGALDSLGIIPGNSLNIFFSENLEKCEVLSWDSIWKEVKLYGCYLFECLILDKNNNFFSAEVLANYLFNNGIGCCGFFIRNINKRKMAEIALQESEERFKAIIQNSFDIIGILDDKGEIVYTSPSTYLILGYLPEEICGHSSFEYVHPDDRKRVREIFKRVIEKLKLVSPIEFRFKHKDGSFIDMETIGVNLIGVPGVDGIVVTSRQITERKKNENLLKMFNEELEQKVKERTEELCDSRKMFKDLVENIDELILSLDLKGNITYISPAVTRLYGYTPDMLRGQKFHELLHPDDYNRYKDLFCNNLQMESRSHEFRLMCKDRVAYVRISIRAIHQEHIISGYNCIVTDISSLKRALFETEDARHSLDHTLMFLQTIISAIPIPFYYKDLEGRYLKVNDAFADLLGHTPDFYIGKSSSEIWSEEYAGLYREKDMELLRTGEKQIYESRITDLLQIDHPVIYYKDVFHDENGEVAGIVGAFLDITERKEIENILQTLIRSMVGTVEDNVLHVITETISLCLKADCIIIGEIQQNHKNIKALSMILDGKMVEHYMYTLKGSPCEIVTAKGFCIYPDNVADLFPEDRTLHLFNIRGYLGTPLKNSKGEVIGILCALFRHKISVSPLYERIFTIIAEKAAAEIERKHGEKVL</sequence>
<dbReference type="EMBL" id="QGMY01000006">
    <property type="protein sequence ID" value="PWR72596.1"/>
    <property type="molecule type" value="Genomic_DNA"/>
</dbReference>
<evidence type="ECO:0000256" key="3">
    <source>
        <dbReference type="ARBA" id="ARBA00022553"/>
    </source>
</evidence>
<dbReference type="PANTHER" id="PTHR43304:SF1">
    <property type="entry name" value="PAC DOMAIN-CONTAINING PROTEIN"/>
    <property type="match status" value="1"/>
</dbReference>
<dbReference type="InterPro" id="IPR001610">
    <property type="entry name" value="PAC"/>
</dbReference>
<dbReference type="PROSITE" id="PS50112">
    <property type="entry name" value="PAS"/>
    <property type="match status" value="4"/>
</dbReference>
<evidence type="ECO:0000259" key="9">
    <source>
        <dbReference type="PROSITE" id="PS50112"/>
    </source>
</evidence>
<dbReference type="GO" id="GO:0006355">
    <property type="term" value="P:regulation of DNA-templated transcription"/>
    <property type="evidence" value="ECO:0007669"/>
    <property type="project" value="InterPro"/>
</dbReference>
<keyword evidence="12" id="KW-1185">Reference proteome</keyword>
<keyword evidence="5" id="KW-0418">Kinase</keyword>
<dbReference type="SUPFAM" id="SSF46785">
    <property type="entry name" value="Winged helix' DNA-binding domain"/>
    <property type="match status" value="1"/>
</dbReference>
<dbReference type="InterPro" id="IPR035965">
    <property type="entry name" value="PAS-like_dom_sf"/>
</dbReference>
<evidence type="ECO:0000256" key="5">
    <source>
        <dbReference type="ARBA" id="ARBA00022777"/>
    </source>
</evidence>
<dbReference type="Pfam" id="PF00989">
    <property type="entry name" value="PAS"/>
    <property type="match status" value="2"/>
</dbReference>
<comment type="caution">
    <text evidence="11">The sequence shown here is derived from an EMBL/GenBank/DDBJ whole genome shotgun (WGS) entry which is preliminary data.</text>
</comment>
<feature type="domain" description="PAS" evidence="9">
    <location>
        <begin position="747"/>
        <end position="825"/>
    </location>
</feature>
<organism evidence="11 12">
    <name type="scientific">Methanospirillum lacunae</name>
    <dbReference type="NCBI Taxonomy" id="668570"/>
    <lineage>
        <taxon>Archaea</taxon>
        <taxon>Methanobacteriati</taxon>
        <taxon>Methanobacteriota</taxon>
        <taxon>Stenosarchaea group</taxon>
        <taxon>Methanomicrobia</taxon>
        <taxon>Methanomicrobiales</taxon>
        <taxon>Methanospirillaceae</taxon>
        <taxon>Methanospirillum</taxon>
    </lineage>
</organism>
<keyword evidence="7" id="KW-0804">Transcription</keyword>
<evidence type="ECO:0000256" key="6">
    <source>
        <dbReference type="ARBA" id="ARBA00023015"/>
    </source>
</evidence>
<keyword evidence="8" id="KW-0175">Coiled coil</keyword>
<dbReference type="CDD" id="cd00130">
    <property type="entry name" value="PAS"/>
    <property type="match status" value="4"/>
</dbReference>
<keyword evidence="6" id="KW-0805">Transcription regulation</keyword>
<feature type="domain" description="PAC" evidence="10">
    <location>
        <begin position="815"/>
        <end position="872"/>
    </location>
</feature>
<evidence type="ECO:0000256" key="8">
    <source>
        <dbReference type="SAM" id="Coils"/>
    </source>
</evidence>
<dbReference type="RefSeq" id="WP_109968107.1">
    <property type="nucleotide sequence ID" value="NZ_CP176093.1"/>
</dbReference>
<dbReference type="Gene3D" id="3.30.450.20">
    <property type="entry name" value="PAS domain"/>
    <property type="match status" value="5"/>
</dbReference>
<gene>
    <name evidence="11" type="ORF">DK846_06415</name>
</gene>
<feature type="domain" description="PAS" evidence="9">
    <location>
        <begin position="473"/>
        <end position="543"/>
    </location>
</feature>
<dbReference type="InterPro" id="IPR013767">
    <property type="entry name" value="PAS_fold"/>
</dbReference>
<name>A0A2V2N4B7_9EURY</name>
<evidence type="ECO:0000313" key="12">
    <source>
        <dbReference type="Proteomes" id="UP000245657"/>
    </source>
</evidence>
<dbReference type="GO" id="GO:0004673">
    <property type="term" value="F:protein histidine kinase activity"/>
    <property type="evidence" value="ECO:0007669"/>
    <property type="project" value="UniProtKB-EC"/>
</dbReference>